<evidence type="ECO:0000256" key="9">
    <source>
        <dbReference type="ARBA" id="ARBA00023098"/>
    </source>
</evidence>
<feature type="binding site" evidence="11">
    <location>
        <position position="77"/>
    </location>
    <ligand>
        <name>Mg(2+)</name>
        <dbReference type="ChEBI" id="CHEBI:18420"/>
    </ligand>
</feature>
<evidence type="ECO:0000256" key="7">
    <source>
        <dbReference type="ARBA" id="ARBA00022832"/>
    </source>
</evidence>
<dbReference type="GO" id="GO:0006633">
    <property type="term" value="P:fatty acid biosynthetic process"/>
    <property type="evidence" value="ECO:0007669"/>
    <property type="project" value="UniProtKB-UniRule"/>
</dbReference>
<comment type="subcellular location">
    <subcellularLocation>
        <location evidence="11">Cytoplasm</location>
    </subcellularLocation>
</comment>
<keyword evidence="6 11" id="KW-0479">Metal-binding</keyword>
<evidence type="ECO:0000313" key="14">
    <source>
        <dbReference type="Proteomes" id="UP000018951"/>
    </source>
</evidence>
<comment type="cofactor">
    <cofactor evidence="1 11">
        <name>Mg(2+)</name>
        <dbReference type="ChEBI" id="CHEBI:18420"/>
    </cofactor>
</comment>
<reference evidence="13 14" key="1">
    <citation type="journal article" date="2013" name="PLoS ONE">
        <title>Bacterial endosymbiosis in a chordate host: long-term co-evolution and conservation of secondary metabolism.</title>
        <authorList>
            <person name="Kwan J.C."/>
            <person name="Schmidt E.W."/>
        </authorList>
    </citation>
    <scope>NUCLEOTIDE SEQUENCE [LARGE SCALE GENOMIC DNA]</scope>
    <source>
        <strain evidence="14">L6</strain>
    </source>
</reference>
<keyword evidence="8 11" id="KW-0460">Magnesium</keyword>
<dbReference type="PANTHER" id="PTHR12215">
    <property type="entry name" value="PHOSPHOPANTETHEINE TRANSFERASE"/>
    <property type="match status" value="1"/>
</dbReference>
<evidence type="ECO:0000256" key="4">
    <source>
        <dbReference type="ARBA" id="ARBA00022516"/>
    </source>
</evidence>
<dbReference type="NCBIfam" id="TIGR00516">
    <property type="entry name" value="acpS"/>
    <property type="match status" value="1"/>
</dbReference>
<proteinExistence type="inferred from homology"/>
<organism evidence="13 14">
    <name type="scientific">Candidatus Xenolissoclinum pacificiensis L6</name>
    <dbReference type="NCBI Taxonomy" id="1401685"/>
    <lineage>
        <taxon>Bacteria</taxon>
        <taxon>Pseudomonadati</taxon>
        <taxon>Pseudomonadota</taxon>
        <taxon>Alphaproteobacteria</taxon>
        <taxon>Rickettsiales</taxon>
        <taxon>Anaplasmataceae</taxon>
        <taxon>Candidatus Xenolissoclinum</taxon>
    </lineage>
</organism>
<sequence>MRGVLSCYLHDMILLSLVMKMIGIDIVEVDRMETLFRRYGNRFLRRVFADNEVHYVRSIKRDRLVAKYLAKQFAVKEAYIKAVGGMYNNLSMRSISTTHDKLGKPFLVINGVMQKHISISISDERCYAVALVLINGQNT</sequence>
<comment type="catalytic activity">
    <reaction evidence="11">
        <text>apo-[ACP] + CoA = holo-[ACP] + adenosine 3',5'-bisphosphate + H(+)</text>
        <dbReference type="Rhea" id="RHEA:12068"/>
        <dbReference type="Rhea" id="RHEA-COMP:9685"/>
        <dbReference type="Rhea" id="RHEA-COMP:9690"/>
        <dbReference type="ChEBI" id="CHEBI:15378"/>
        <dbReference type="ChEBI" id="CHEBI:29999"/>
        <dbReference type="ChEBI" id="CHEBI:57287"/>
        <dbReference type="ChEBI" id="CHEBI:58343"/>
        <dbReference type="ChEBI" id="CHEBI:64479"/>
        <dbReference type="EC" id="2.7.8.7"/>
    </reaction>
</comment>
<keyword evidence="10 11" id="KW-0275">Fatty acid biosynthesis</keyword>
<evidence type="ECO:0000256" key="3">
    <source>
        <dbReference type="ARBA" id="ARBA00022490"/>
    </source>
</evidence>
<dbReference type="Proteomes" id="UP000018951">
    <property type="component" value="Unassembled WGS sequence"/>
</dbReference>
<dbReference type="GO" id="GO:0019878">
    <property type="term" value="P:lysine biosynthetic process via aminoadipic acid"/>
    <property type="evidence" value="ECO:0007669"/>
    <property type="project" value="TreeGrafter"/>
</dbReference>
<evidence type="ECO:0000313" key="13">
    <source>
        <dbReference type="EMBL" id="ETO91535.1"/>
    </source>
</evidence>
<dbReference type="Gene3D" id="3.90.470.20">
    <property type="entry name" value="4'-phosphopantetheinyl transferase domain"/>
    <property type="match status" value="1"/>
</dbReference>
<dbReference type="InterPro" id="IPR008278">
    <property type="entry name" value="4-PPantetheinyl_Trfase_dom"/>
</dbReference>
<evidence type="ECO:0000256" key="1">
    <source>
        <dbReference type="ARBA" id="ARBA00001946"/>
    </source>
</evidence>
<dbReference type="NCBIfam" id="TIGR00556">
    <property type="entry name" value="pantethn_trn"/>
    <property type="match status" value="1"/>
</dbReference>
<dbReference type="InterPro" id="IPR004568">
    <property type="entry name" value="Ppantetheine-prot_Trfase_dom"/>
</dbReference>
<feature type="binding site" evidence="11">
    <location>
        <position position="25"/>
    </location>
    <ligand>
        <name>Mg(2+)</name>
        <dbReference type="ChEBI" id="CHEBI:18420"/>
    </ligand>
</feature>
<comment type="function">
    <text evidence="11">Transfers the 4'-phosphopantetheine moiety from coenzyme A to a Ser of acyl-carrier-protein.</text>
</comment>
<comment type="caution">
    <text evidence="13">The sequence shown here is derived from an EMBL/GenBank/DDBJ whole genome shotgun (WGS) entry which is preliminary data.</text>
</comment>
<feature type="domain" description="4'-phosphopantetheinyl transferase" evidence="12">
    <location>
        <begin position="22"/>
        <end position="118"/>
    </location>
</feature>
<dbReference type="HAMAP" id="MF_00101">
    <property type="entry name" value="AcpS"/>
    <property type="match status" value="1"/>
</dbReference>
<dbReference type="InterPro" id="IPR037143">
    <property type="entry name" value="4-PPantetheinyl_Trfase_dom_sf"/>
</dbReference>
<dbReference type="Pfam" id="PF01648">
    <property type="entry name" value="ACPS"/>
    <property type="match status" value="1"/>
</dbReference>
<dbReference type="InterPro" id="IPR050559">
    <property type="entry name" value="P-Pant_transferase_sf"/>
</dbReference>
<comment type="similarity">
    <text evidence="11">Belongs to the P-Pant transferase superfamily. AcpS family.</text>
</comment>
<evidence type="ECO:0000256" key="8">
    <source>
        <dbReference type="ARBA" id="ARBA00022842"/>
    </source>
</evidence>
<dbReference type="PANTHER" id="PTHR12215:SF15">
    <property type="entry name" value="4'-PHOSPHOPANTETHEINYL TRANSFERASE SUPERFAMILY-RELATED"/>
    <property type="match status" value="1"/>
</dbReference>
<keyword evidence="5 11" id="KW-0808">Transferase</keyword>
<dbReference type="GO" id="GO:0000287">
    <property type="term" value="F:magnesium ion binding"/>
    <property type="evidence" value="ECO:0007669"/>
    <property type="project" value="UniProtKB-UniRule"/>
</dbReference>
<evidence type="ECO:0000256" key="5">
    <source>
        <dbReference type="ARBA" id="ARBA00022679"/>
    </source>
</evidence>
<name>W2V097_9RICK</name>
<keyword evidence="7 11" id="KW-0276">Fatty acid metabolism</keyword>
<gene>
    <name evidence="11 13" type="primary">acpS</name>
    <name evidence="13" type="ORF">P857_188</name>
</gene>
<dbReference type="AlphaFoldDB" id="W2V097"/>
<dbReference type="EMBL" id="AXCJ01000003">
    <property type="protein sequence ID" value="ETO91535.1"/>
    <property type="molecule type" value="Genomic_DNA"/>
</dbReference>
<evidence type="ECO:0000256" key="2">
    <source>
        <dbReference type="ARBA" id="ARBA00010990"/>
    </source>
</evidence>
<evidence type="ECO:0000256" key="11">
    <source>
        <dbReference type="HAMAP-Rule" id="MF_00101"/>
    </source>
</evidence>
<dbReference type="EC" id="2.7.8.7" evidence="11"/>
<evidence type="ECO:0000256" key="6">
    <source>
        <dbReference type="ARBA" id="ARBA00022723"/>
    </source>
</evidence>
<dbReference type="GO" id="GO:0005829">
    <property type="term" value="C:cytosol"/>
    <property type="evidence" value="ECO:0007669"/>
    <property type="project" value="TreeGrafter"/>
</dbReference>
<dbReference type="STRING" id="1401685.P857_188"/>
<keyword evidence="3 11" id="KW-0963">Cytoplasm</keyword>
<evidence type="ECO:0000256" key="10">
    <source>
        <dbReference type="ARBA" id="ARBA00023160"/>
    </source>
</evidence>
<keyword evidence="14" id="KW-1185">Reference proteome</keyword>
<accession>W2V097</accession>
<keyword evidence="4 11" id="KW-0444">Lipid biosynthesis</keyword>
<protein>
    <recommendedName>
        <fullName evidence="11">Holo-[acyl-carrier-protein] synthase</fullName>
        <shortName evidence="11">Holo-ACP synthase</shortName>
        <ecNumber evidence="11">2.7.8.7</ecNumber>
    </recommendedName>
    <alternativeName>
        <fullName evidence="11">4'-phosphopantetheinyl transferase AcpS</fullName>
    </alternativeName>
</protein>
<dbReference type="SUPFAM" id="SSF56214">
    <property type="entry name" value="4'-phosphopantetheinyl transferase"/>
    <property type="match status" value="1"/>
</dbReference>
<comment type="similarity">
    <text evidence="2">Belongs to the P-Pant transferase superfamily. Gsp/Sfp/HetI/AcpT family.</text>
</comment>
<keyword evidence="9 11" id="KW-0443">Lipid metabolism</keyword>
<evidence type="ECO:0000259" key="12">
    <source>
        <dbReference type="Pfam" id="PF01648"/>
    </source>
</evidence>
<dbReference type="GO" id="GO:0008897">
    <property type="term" value="F:holo-[acyl-carrier-protein] synthase activity"/>
    <property type="evidence" value="ECO:0007669"/>
    <property type="project" value="UniProtKB-UniRule"/>
</dbReference>
<dbReference type="InterPro" id="IPR002582">
    <property type="entry name" value="ACPS"/>
</dbReference>